<dbReference type="EMBL" id="FNVR01000002">
    <property type="protein sequence ID" value="SEF58023.1"/>
    <property type="molecule type" value="Genomic_DNA"/>
</dbReference>
<dbReference type="Pfam" id="PF13476">
    <property type="entry name" value="AAA_23"/>
    <property type="match status" value="1"/>
</dbReference>
<protein>
    <submittedName>
        <fullName evidence="3">Exonuclease SbcC</fullName>
    </submittedName>
</protein>
<evidence type="ECO:0000259" key="2">
    <source>
        <dbReference type="Pfam" id="PF13476"/>
    </source>
</evidence>
<sequence length="1010" mass="116208">MIPVRLEIQGLYSYREKQTVEFDQLTGAGLFGIFGAVGSGKSSILEAILLALYGSTERLSDRGEKNSMLNLQSDQVLINFEFRAGKNNAKTYLARYAAKRNPKNFEDVKPAEHTFYERVGDTWEALSQRGEELVGMQKNHFKQTVIIPQGKFREFIDLTPGPRAEMMKELFGLERFDLSGKTGTLLKAVREEKIRLETQLLALEAFTKENLAEKKTHFDKLTESLTHAESIVKQADQEFRAKEILRNQHQELLKYQSLRTELLEKKPEIESKRQLHGAFITAKTHLKPTWEKRNDAKVELEKYTVSVEDCIRFKDRFEKEVAELENEEIELKKKNQERPQREAKVRDLKKVLEIQLLNQNLNIAKSQLETLQPQIDTKKAGQKALKLQIQHLESESEKIAPTDSSLLADLKSAERDWKNWENQAAKFNAEIKQIENESRAFEGELTHILQSLPFTQTSLDTWLQGEKERLAKLESERDALIQKQGLVAHIHLLHDGEACPLCGALEHPDPLQAAEEAIELDEKTREIGLTKDQIQQIQNSIQKQNELAIHVENFRKNKEAKQTEIEQLSQQIANLKSTLSIQGIETQESLSAKIQQISDSAKNLEKLQLDIRSKRKKLDTEQEDLERAENELNQARLKMQSIQSGISSKREEIKDPPFCEGFFAKEPDVIQQMIHNVEKDIEEAIQLLEGKQKHLREKRVEQVKNLADLETFTQLKTETLEKLKQFTERFEQLKAEFGFPDEQVLIRLFEHSLDAEKVLKEITKFDQDLAIAESRIQELTKNPEVGQFQEESFLQLSAKLQLLQTEAENLQKQQLLLGQEIKESLKKLEEKAKLELIYSKLQNRESNLRELDNLFRGSGFVKYVSSIYLKELCNTANVRFIKLSKNSLSLEIDEDNTFWVIDYLNGGKRRLLKTLSGGQTFQASLCLALALAEKVKALNQADQSFFFLDEGFGALDRNALRVVFETLKSLRHENRIVGIISHVEELQQEVGVYAQIELDPDRGSQVSYSF</sequence>
<reference evidence="4" key="1">
    <citation type="submission" date="2016-10" db="EMBL/GenBank/DDBJ databases">
        <authorList>
            <person name="Varghese N."/>
            <person name="Submissions S."/>
        </authorList>
    </citation>
    <scope>NUCLEOTIDE SEQUENCE [LARGE SCALE GENOMIC DNA]</scope>
    <source>
        <strain evidence="4">DSM 17298</strain>
    </source>
</reference>
<dbReference type="Pfam" id="PF13558">
    <property type="entry name" value="SbcC_Walker_B"/>
    <property type="match status" value="1"/>
</dbReference>
<keyword evidence="3" id="KW-0540">Nuclease</keyword>
<evidence type="ECO:0000256" key="1">
    <source>
        <dbReference type="SAM" id="Coils"/>
    </source>
</evidence>
<feature type="coiled-coil region" evidence="1">
    <location>
        <begin position="520"/>
        <end position="645"/>
    </location>
</feature>
<dbReference type="InterPro" id="IPR027417">
    <property type="entry name" value="P-loop_NTPase"/>
</dbReference>
<dbReference type="Gene3D" id="3.40.50.300">
    <property type="entry name" value="P-loop containing nucleotide triphosphate hydrolases"/>
    <property type="match status" value="2"/>
</dbReference>
<dbReference type="GO" id="GO:0006302">
    <property type="term" value="P:double-strand break repair"/>
    <property type="evidence" value="ECO:0007669"/>
    <property type="project" value="InterPro"/>
</dbReference>
<dbReference type="AlphaFoldDB" id="A0A1H5T5C8"/>
<dbReference type="OrthoDB" id="9795626at2"/>
<feature type="coiled-coil region" evidence="1">
    <location>
        <begin position="762"/>
        <end position="851"/>
    </location>
</feature>
<gene>
    <name evidence="3" type="ORF">SAMN03080598_00703</name>
</gene>
<evidence type="ECO:0000313" key="3">
    <source>
        <dbReference type="EMBL" id="SEF58023.1"/>
    </source>
</evidence>
<dbReference type="Proteomes" id="UP000236736">
    <property type="component" value="Unassembled WGS sequence"/>
</dbReference>
<keyword evidence="3" id="KW-0378">Hydrolase</keyword>
<keyword evidence="3" id="KW-0269">Exonuclease</keyword>
<dbReference type="GO" id="GO:0016887">
    <property type="term" value="F:ATP hydrolysis activity"/>
    <property type="evidence" value="ECO:0007669"/>
    <property type="project" value="InterPro"/>
</dbReference>
<dbReference type="STRING" id="1120964.GCA_001313265_03671"/>
<dbReference type="GO" id="GO:0004527">
    <property type="term" value="F:exonuclease activity"/>
    <property type="evidence" value="ECO:0007669"/>
    <property type="project" value="UniProtKB-KW"/>
</dbReference>
<feature type="domain" description="Rad50/SbcC-type AAA" evidence="2">
    <location>
        <begin position="5"/>
        <end position="233"/>
    </location>
</feature>
<evidence type="ECO:0000313" key="4">
    <source>
        <dbReference type="Proteomes" id="UP000236736"/>
    </source>
</evidence>
<feature type="coiled-coil region" evidence="1">
    <location>
        <begin position="410"/>
        <end position="483"/>
    </location>
</feature>
<dbReference type="SUPFAM" id="SSF52540">
    <property type="entry name" value="P-loop containing nucleoside triphosphate hydrolases"/>
    <property type="match status" value="1"/>
</dbReference>
<dbReference type="PANTHER" id="PTHR32114:SF2">
    <property type="entry name" value="ABC TRANSPORTER ABCH.3"/>
    <property type="match status" value="1"/>
</dbReference>
<organism evidence="3 4">
    <name type="scientific">Algoriphagus boritolerans DSM 17298 = JCM 18970</name>
    <dbReference type="NCBI Taxonomy" id="1120964"/>
    <lineage>
        <taxon>Bacteria</taxon>
        <taxon>Pseudomonadati</taxon>
        <taxon>Bacteroidota</taxon>
        <taxon>Cytophagia</taxon>
        <taxon>Cytophagales</taxon>
        <taxon>Cyclobacteriaceae</taxon>
        <taxon>Algoriphagus</taxon>
    </lineage>
</organism>
<proteinExistence type="predicted"/>
<keyword evidence="4" id="KW-1185">Reference proteome</keyword>
<keyword evidence="1" id="KW-0175">Coiled coil</keyword>
<accession>A0A1H5T5C8</accession>
<name>A0A1H5T5C8_9BACT</name>
<dbReference type="PANTHER" id="PTHR32114">
    <property type="entry name" value="ABC TRANSPORTER ABCH.3"/>
    <property type="match status" value="1"/>
</dbReference>
<feature type="coiled-coil region" evidence="1">
    <location>
        <begin position="674"/>
        <end position="736"/>
    </location>
</feature>
<feature type="coiled-coil region" evidence="1">
    <location>
        <begin position="307"/>
        <end position="344"/>
    </location>
</feature>
<dbReference type="InterPro" id="IPR038729">
    <property type="entry name" value="Rad50/SbcC_AAA"/>
</dbReference>
<dbReference type="RefSeq" id="WP_103923411.1">
    <property type="nucleotide sequence ID" value="NZ_FNVR01000002.1"/>
</dbReference>